<evidence type="ECO:0000313" key="1">
    <source>
        <dbReference type="EMBL" id="MDH7453568.1"/>
    </source>
</evidence>
<protein>
    <recommendedName>
        <fullName evidence="3">DUF551 domain-containing protein</fullName>
    </recommendedName>
</protein>
<dbReference type="RefSeq" id="WP_280942787.1">
    <property type="nucleotide sequence ID" value="NZ_JARYGX010000021.1"/>
</dbReference>
<proteinExistence type="predicted"/>
<sequence>MLVYVEVASVEVVHLAWFNSEEEWERVGQVFSSPGETVDDYVGWWSYTRGSVTQEKLDGCRAPTHWMPYVSPSEA</sequence>
<reference evidence="1" key="1">
    <citation type="journal article" date="2007" name="Int. J. Syst. Evol. Microbiol.">
        <title>Luteimonas composti sp. nov., a moderately thermophilic bacterium isolated from food waste.</title>
        <authorList>
            <person name="Young C.C."/>
            <person name="Kampfer P."/>
            <person name="Chen W.M."/>
            <person name="Yen W.S."/>
            <person name="Arun A.B."/>
            <person name="Lai W.A."/>
            <person name="Shen F.T."/>
            <person name="Rekha P.D."/>
            <person name="Lin K.Y."/>
            <person name="Chou J.H."/>
        </authorList>
    </citation>
    <scope>NUCLEOTIDE SEQUENCE</scope>
    <source>
        <strain evidence="1">CC-YY355</strain>
    </source>
</reference>
<accession>A0ABT6MTY3</accession>
<dbReference type="Proteomes" id="UP001160550">
    <property type="component" value="Unassembled WGS sequence"/>
</dbReference>
<keyword evidence="2" id="KW-1185">Reference proteome</keyword>
<evidence type="ECO:0008006" key="3">
    <source>
        <dbReference type="Google" id="ProtNLM"/>
    </source>
</evidence>
<organism evidence="1 2">
    <name type="scientific">Luteimonas composti</name>
    <dbReference type="NCBI Taxonomy" id="398257"/>
    <lineage>
        <taxon>Bacteria</taxon>
        <taxon>Pseudomonadati</taxon>
        <taxon>Pseudomonadota</taxon>
        <taxon>Gammaproteobacteria</taxon>
        <taxon>Lysobacterales</taxon>
        <taxon>Lysobacteraceae</taxon>
        <taxon>Luteimonas</taxon>
    </lineage>
</organism>
<evidence type="ECO:0000313" key="2">
    <source>
        <dbReference type="Proteomes" id="UP001160550"/>
    </source>
</evidence>
<dbReference type="EMBL" id="JARYGX010000021">
    <property type="protein sequence ID" value="MDH7453568.1"/>
    <property type="molecule type" value="Genomic_DNA"/>
</dbReference>
<comment type="caution">
    <text evidence="1">The sequence shown here is derived from an EMBL/GenBank/DDBJ whole genome shotgun (WGS) entry which is preliminary data.</text>
</comment>
<name>A0ABT6MTY3_9GAMM</name>
<reference evidence="1" key="2">
    <citation type="submission" date="2023-04" db="EMBL/GenBank/DDBJ databases">
        <authorList>
            <person name="Sun J.-Q."/>
        </authorList>
    </citation>
    <scope>NUCLEOTIDE SEQUENCE</scope>
    <source>
        <strain evidence="1">CC-YY355</strain>
    </source>
</reference>
<gene>
    <name evidence="1" type="ORF">QF205_10890</name>
</gene>